<dbReference type="SUPFAM" id="SSF51658">
    <property type="entry name" value="Xylose isomerase-like"/>
    <property type="match status" value="1"/>
</dbReference>
<name>A0A934X3R9_9MICO</name>
<dbReference type="EMBL" id="JADIXZ010000004">
    <property type="protein sequence ID" value="MBK6300526.1"/>
    <property type="molecule type" value="Genomic_DNA"/>
</dbReference>
<evidence type="ECO:0000313" key="3">
    <source>
        <dbReference type="EMBL" id="MBK6300526.1"/>
    </source>
</evidence>
<feature type="domain" description="Xylose isomerase-like TIM barrel" evidence="2">
    <location>
        <begin position="26"/>
        <end position="247"/>
    </location>
</feature>
<dbReference type="GO" id="GO:0016853">
    <property type="term" value="F:isomerase activity"/>
    <property type="evidence" value="ECO:0007669"/>
    <property type="project" value="UniProtKB-KW"/>
</dbReference>
<dbReference type="InterPro" id="IPR013022">
    <property type="entry name" value="Xyl_isomerase-like_TIM-brl"/>
</dbReference>
<dbReference type="InterPro" id="IPR036237">
    <property type="entry name" value="Xyl_isomerase-like_sf"/>
</dbReference>
<accession>A0A934X3R9</accession>
<keyword evidence="1" id="KW-0119">Carbohydrate metabolism</keyword>
<dbReference type="AlphaFoldDB" id="A0A934X3R9"/>
<organism evidence="3 4">
    <name type="scientific">Candidatus Phosphoribacter hodrii</name>
    <dbReference type="NCBI Taxonomy" id="2953743"/>
    <lineage>
        <taxon>Bacteria</taxon>
        <taxon>Bacillati</taxon>
        <taxon>Actinomycetota</taxon>
        <taxon>Actinomycetes</taxon>
        <taxon>Micrococcales</taxon>
        <taxon>Dermatophilaceae</taxon>
        <taxon>Candidatus Phosphoribacter</taxon>
    </lineage>
</organism>
<dbReference type="PANTHER" id="PTHR12110">
    <property type="entry name" value="HYDROXYPYRUVATE ISOMERASE"/>
    <property type="match status" value="1"/>
</dbReference>
<dbReference type="PANTHER" id="PTHR12110:SF48">
    <property type="entry name" value="BLL3656 PROTEIN"/>
    <property type="match status" value="1"/>
</dbReference>
<evidence type="ECO:0000259" key="2">
    <source>
        <dbReference type="Pfam" id="PF01261"/>
    </source>
</evidence>
<reference evidence="3 4" key="1">
    <citation type="submission" date="2020-10" db="EMBL/GenBank/DDBJ databases">
        <title>Connecting structure to function with the recovery of over 1000 high-quality activated sludge metagenome-assembled genomes encoding full-length rRNA genes using long-read sequencing.</title>
        <authorList>
            <person name="Singleton C.M."/>
            <person name="Petriglieri F."/>
            <person name="Kristensen J.M."/>
            <person name="Kirkegaard R.H."/>
            <person name="Michaelsen T.Y."/>
            <person name="Andersen M.H."/>
            <person name="Karst S.M."/>
            <person name="Dueholm M.S."/>
            <person name="Nielsen P.H."/>
            <person name="Albertsen M."/>
        </authorList>
    </citation>
    <scope>NUCLEOTIDE SEQUENCE [LARGE SCALE GENOMIC DNA]</scope>
    <source>
        <strain evidence="3">AalE_18-Q3-R2-46_BAT3C.188</strain>
    </source>
</reference>
<evidence type="ECO:0000256" key="1">
    <source>
        <dbReference type="ARBA" id="ARBA00023277"/>
    </source>
</evidence>
<dbReference type="Gene3D" id="3.20.20.150">
    <property type="entry name" value="Divalent-metal-dependent TIM barrel enzymes"/>
    <property type="match status" value="1"/>
</dbReference>
<keyword evidence="3" id="KW-0413">Isomerase</keyword>
<proteinExistence type="predicted"/>
<gene>
    <name evidence="3" type="ORF">IPF40_05560</name>
</gene>
<evidence type="ECO:0000313" key="4">
    <source>
        <dbReference type="Proteomes" id="UP000718281"/>
    </source>
</evidence>
<dbReference type="Proteomes" id="UP000718281">
    <property type="component" value="Unassembled WGS sequence"/>
</dbReference>
<dbReference type="Pfam" id="PF01261">
    <property type="entry name" value="AP_endonuc_2"/>
    <property type="match status" value="1"/>
</dbReference>
<sequence>MGTAAPQRYSLAHLTILDTPTPELVRIAHRTGYDYVSPRLICHGLPGDDYSLATNPTLLAQTRAALADTGIPVHDIELARIVEGLDPRVYEPEIAVGAELGATGVLTSIWVPDRPFYLDAFGRLADLVASYGMTLNLEFVPIAAVRNLAGAVDVLRETQRSNARLMIDLHHFHRSRDRVEDLDGLPPEWFEFCHLCDAPGEIPADVEKMTHILRAARSYVGEGGINPAATLAHLPPLIYSIELPNEREEVERGAEGHARRCLETAKAYFAQPAA</sequence>
<dbReference type="InterPro" id="IPR050312">
    <property type="entry name" value="IolE/XylAMocC-like"/>
</dbReference>
<protein>
    <submittedName>
        <fullName evidence="3">Sugar phosphate isomerase/epimerase</fullName>
    </submittedName>
</protein>
<comment type="caution">
    <text evidence="3">The sequence shown here is derived from an EMBL/GenBank/DDBJ whole genome shotgun (WGS) entry which is preliminary data.</text>
</comment>